<evidence type="ECO:0000259" key="11">
    <source>
        <dbReference type="SMART" id="SM00030"/>
    </source>
</evidence>
<keyword evidence="14" id="KW-1185">Reference proteome</keyword>
<evidence type="ECO:0000256" key="6">
    <source>
        <dbReference type="ARBA" id="ARBA00023157"/>
    </source>
</evidence>
<evidence type="ECO:0000256" key="2">
    <source>
        <dbReference type="ARBA" id="ARBA00010069"/>
    </source>
</evidence>
<dbReference type="InterPro" id="IPR016015">
    <property type="entry name" value="Clusterin_C"/>
</dbReference>
<dbReference type="InterPro" id="IPR016014">
    <property type="entry name" value="Clusterin_N"/>
</dbReference>
<dbReference type="PANTHER" id="PTHR10970:SF2">
    <property type="entry name" value="CLUSTERIN-LIKE PROTEIN 1"/>
    <property type="match status" value="1"/>
</dbReference>
<accession>A0A7K9EMX5</accession>
<keyword evidence="5 9" id="KW-0175">Coiled coil</keyword>
<dbReference type="AlphaFoldDB" id="A0A7K9EMX5"/>
<dbReference type="GO" id="GO:0051787">
    <property type="term" value="F:misfolded protein binding"/>
    <property type="evidence" value="ECO:0007669"/>
    <property type="project" value="TreeGrafter"/>
</dbReference>
<evidence type="ECO:0000259" key="12">
    <source>
        <dbReference type="SMART" id="SM00035"/>
    </source>
</evidence>
<evidence type="ECO:0000256" key="3">
    <source>
        <dbReference type="ARBA" id="ARBA00022525"/>
    </source>
</evidence>
<dbReference type="Pfam" id="PF01093">
    <property type="entry name" value="Clusterin"/>
    <property type="match status" value="1"/>
</dbReference>
<comment type="caution">
    <text evidence="13">The sequence shown here is derived from an EMBL/GenBank/DDBJ whole genome shotgun (WGS) entry which is preliminary data.</text>
</comment>
<evidence type="ECO:0000256" key="8">
    <source>
        <dbReference type="RuleBase" id="RU000629"/>
    </source>
</evidence>
<evidence type="ECO:0000313" key="13">
    <source>
        <dbReference type="EMBL" id="NXG77861.1"/>
    </source>
</evidence>
<dbReference type="GO" id="GO:0005634">
    <property type="term" value="C:nucleus"/>
    <property type="evidence" value="ECO:0007669"/>
    <property type="project" value="TreeGrafter"/>
</dbReference>
<dbReference type="GO" id="GO:0005615">
    <property type="term" value="C:extracellular space"/>
    <property type="evidence" value="ECO:0007669"/>
    <property type="project" value="TreeGrafter"/>
</dbReference>
<evidence type="ECO:0000256" key="7">
    <source>
        <dbReference type="ARBA" id="ARBA00023180"/>
    </source>
</evidence>
<keyword evidence="3" id="KW-0964">Secreted</keyword>
<dbReference type="OrthoDB" id="9894485at2759"/>
<evidence type="ECO:0000256" key="5">
    <source>
        <dbReference type="ARBA" id="ARBA00023054"/>
    </source>
</evidence>
<sequence>CLHLTALTYFFNRNNMKSSWLFIIYLLWLNGHQCAPTRQEEMHLQENLKLLSEVGEKYVDEEVKKALIGIKQMKIMMERNEDKHLALMKTLKKSSEEKQQALRLMNEVKERLEEEERQCQVSLKNLFDECESCLESTCMRYYATCKHGSSTFRGKVEDFLRKIPPFIFTFHEDQGKDIQFNEKPEKEDTQLVKMEDLFRQILSDMGSVFDRSFIFFRQMQNQFDQSFQTYFMSYPDLNESVRMPALPEDNTRNDGSQKGWDIPGFLQTVFDFSKMVFESVSEVITEVFDEYRSNRRDVPEQAKGKYADRSSMFSEIASGRQRHLCRELQENSSGCPQFHERCQKCQDNILQDCPNVPELHIKFDEASKLANLSGEQYEQILQVVQRHTEDTSYLLNKMKERFGWVSELSNMSIESENIFNIVKMVPGDPFSINETTVDVNILTSPTFTIKVPSNLDPKSAEFIEYIAGKALQLYKQNF</sequence>
<dbReference type="SMART" id="SM00035">
    <property type="entry name" value="CLa"/>
    <property type="match status" value="1"/>
</dbReference>
<feature type="signal peptide" evidence="10">
    <location>
        <begin position="1"/>
        <end position="34"/>
    </location>
</feature>
<comment type="similarity">
    <text evidence="2 8">Belongs to the clusterin family.</text>
</comment>
<keyword evidence="4 10" id="KW-0732">Signal</keyword>
<evidence type="ECO:0000313" key="14">
    <source>
        <dbReference type="Proteomes" id="UP000578343"/>
    </source>
</evidence>
<feature type="non-terminal residue" evidence="13">
    <location>
        <position position="1"/>
    </location>
</feature>
<feature type="domain" description="Clusterin N-terminal" evidence="11">
    <location>
        <begin position="40"/>
        <end position="248"/>
    </location>
</feature>
<evidence type="ECO:0000256" key="10">
    <source>
        <dbReference type="SAM" id="SignalP"/>
    </source>
</evidence>
<feature type="coiled-coil region" evidence="9">
    <location>
        <begin position="91"/>
        <end position="129"/>
    </location>
</feature>
<name>A0A7K9EMX5_BARMA</name>
<dbReference type="EMBL" id="VWZK01016725">
    <property type="protein sequence ID" value="NXG77861.1"/>
    <property type="molecule type" value="Genomic_DNA"/>
</dbReference>
<keyword evidence="6" id="KW-1015">Disulfide bond</keyword>
<comment type="subcellular location">
    <subcellularLocation>
        <location evidence="1">Secreted</location>
    </subcellularLocation>
</comment>
<protein>
    <recommendedName>
        <fullName evidence="8">Clusterin</fullName>
    </recommendedName>
</protein>
<dbReference type="PANTHER" id="PTHR10970">
    <property type="entry name" value="CLUSTERIN"/>
    <property type="match status" value="1"/>
</dbReference>
<dbReference type="Proteomes" id="UP000578343">
    <property type="component" value="Unassembled WGS sequence"/>
</dbReference>
<evidence type="ECO:0000256" key="9">
    <source>
        <dbReference type="SAM" id="Coils"/>
    </source>
</evidence>
<feature type="domain" description="Clusterin C-terminal" evidence="12">
    <location>
        <begin position="251"/>
        <end position="475"/>
    </location>
</feature>
<organism evidence="13 14">
    <name type="scientific">Baryphthengus martii</name>
    <name type="common">Rufous motmot</name>
    <dbReference type="NCBI Taxonomy" id="176943"/>
    <lineage>
        <taxon>Eukaryota</taxon>
        <taxon>Metazoa</taxon>
        <taxon>Chordata</taxon>
        <taxon>Craniata</taxon>
        <taxon>Vertebrata</taxon>
        <taxon>Euteleostomi</taxon>
        <taxon>Archelosauria</taxon>
        <taxon>Archosauria</taxon>
        <taxon>Dinosauria</taxon>
        <taxon>Saurischia</taxon>
        <taxon>Theropoda</taxon>
        <taxon>Coelurosauria</taxon>
        <taxon>Aves</taxon>
        <taxon>Neognathae</taxon>
        <taxon>Neoaves</taxon>
        <taxon>Telluraves</taxon>
        <taxon>Coraciimorphae</taxon>
        <taxon>Coraciiformes</taxon>
        <taxon>Momotidae</taxon>
        <taxon>Baryphthengus</taxon>
    </lineage>
</organism>
<feature type="chain" id="PRO_5029666631" description="Clusterin" evidence="10">
    <location>
        <begin position="35"/>
        <end position="478"/>
    </location>
</feature>
<proteinExistence type="inferred from homology"/>
<keyword evidence="7" id="KW-0325">Glycoprotein</keyword>
<feature type="non-terminal residue" evidence="13">
    <location>
        <position position="478"/>
    </location>
</feature>
<evidence type="ECO:0000256" key="4">
    <source>
        <dbReference type="ARBA" id="ARBA00022729"/>
    </source>
</evidence>
<evidence type="ECO:0000256" key="1">
    <source>
        <dbReference type="ARBA" id="ARBA00004613"/>
    </source>
</evidence>
<dbReference type="SMART" id="SM00030">
    <property type="entry name" value="CLb"/>
    <property type="match status" value="1"/>
</dbReference>
<reference evidence="13 14" key="1">
    <citation type="submission" date="2019-09" db="EMBL/GenBank/DDBJ databases">
        <title>Bird 10,000 Genomes (B10K) Project - Family phase.</title>
        <authorList>
            <person name="Zhang G."/>
        </authorList>
    </citation>
    <scope>NUCLEOTIDE SEQUENCE [LARGE SCALE GENOMIC DNA]</scope>
    <source>
        <strain evidence="13">B10K-DU-001-21</strain>
        <tissue evidence="13">Muscle</tissue>
    </source>
</reference>
<dbReference type="InterPro" id="IPR000753">
    <property type="entry name" value="Clusterin-like"/>
</dbReference>
<gene>
    <name evidence="13" type="primary">Clul1</name>
    <name evidence="13" type="ORF">BARMAR_R09597</name>
</gene>